<feature type="domain" description="Response regulatory" evidence="3">
    <location>
        <begin position="12"/>
        <end position="129"/>
    </location>
</feature>
<dbReference type="SUPFAM" id="SSF52172">
    <property type="entry name" value="CheY-like"/>
    <property type="match status" value="1"/>
</dbReference>
<comment type="caution">
    <text evidence="4">The sequence shown here is derived from an EMBL/GenBank/DDBJ whole genome shotgun (WGS) entry which is preliminary data.</text>
</comment>
<evidence type="ECO:0000313" key="4">
    <source>
        <dbReference type="EMBL" id="MEK7949553.1"/>
    </source>
</evidence>
<evidence type="ECO:0000256" key="2">
    <source>
        <dbReference type="PROSITE-ProRule" id="PRU00169"/>
    </source>
</evidence>
<protein>
    <submittedName>
        <fullName evidence="4">Response regulator</fullName>
    </submittedName>
</protein>
<dbReference type="SMART" id="SM00448">
    <property type="entry name" value="REC"/>
    <property type="match status" value="1"/>
</dbReference>
<sequence length="133" mass="14356">MTTIEVAKETTRILLVDDEPAILEVLRQALLAEGFEVETAANGIEAVKRAKGQLFDLVLTDMIMPEMDGIQTILELRAVHPGIRIIAMSGGVSSAGGDFLPLARQLGAQTVLRKPFEYAVFMDSVRDALCVAA</sequence>
<evidence type="ECO:0000259" key="3">
    <source>
        <dbReference type="PROSITE" id="PS50110"/>
    </source>
</evidence>
<organism evidence="4 5">
    <name type="scientific">Luteolibacter soli</name>
    <dbReference type="NCBI Taxonomy" id="3135280"/>
    <lineage>
        <taxon>Bacteria</taxon>
        <taxon>Pseudomonadati</taxon>
        <taxon>Verrucomicrobiota</taxon>
        <taxon>Verrucomicrobiia</taxon>
        <taxon>Verrucomicrobiales</taxon>
        <taxon>Verrucomicrobiaceae</taxon>
        <taxon>Luteolibacter</taxon>
    </lineage>
</organism>
<evidence type="ECO:0000313" key="5">
    <source>
        <dbReference type="Proteomes" id="UP001371305"/>
    </source>
</evidence>
<keyword evidence="1 2" id="KW-0597">Phosphoprotein</keyword>
<dbReference type="PANTHER" id="PTHR44591:SF23">
    <property type="entry name" value="CHEY SUBFAMILY"/>
    <property type="match status" value="1"/>
</dbReference>
<dbReference type="EMBL" id="JBBUKT010000001">
    <property type="protein sequence ID" value="MEK7949553.1"/>
    <property type="molecule type" value="Genomic_DNA"/>
</dbReference>
<dbReference type="InterPro" id="IPR050595">
    <property type="entry name" value="Bact_response_regulator"/>
</dbReference>
<feature type="modified residue" description="4-aspartylphosphate" evidence="2">
    <location>
        <position position="61"/>
    </location>
</feature>
<dbReference type="InterPro" id="IPR011006">
    <property type="entry name" value="CheY-like_superfamily"/>
</dbReference>
<dbReference type="Pfam" id="PF00072">
    <property type="entry name" value="Response_reg"/>
    <property type="match status" value="1"/>
</dbReference>
<evidence type="ECO:0000256" key="1">
    <source>
        <dbReference type="ARBA" id="ARBA00022553"/>
    </source>
</evidence>
<name>A0ABU9APR0_9BACT</name>
<dbReference type="Proteomes" id="UP001371305">
    <property type="component" value="Unassembled WGS sequence"/>
</dbReference>
<proteinExistence type="predicted"/>
<dbReference type="RefSeq" id="WP_341402971.1">
    <property type="nucleotide sequence ID" value="NZ_JBBUKT010000001.1"/>
</dbReference>
<reference evidence="4 5" key="1">
    <citation type="submission" date="2024-04" db="EMBL/GenBank/DDBJ databases">
        <title>Luteolibacter sp. isolated from soil.</title>
        <authorList>
            <person name="An J."/>
        </authorList>
    </citation>
    <scope>NUCLEOTIDE SEQUENCE [LARGE SCALE GENOMIC DNA]</scope>
    <source>
        <strain evidence="4 5">Y139</strain>
    </source>
</reference>
<dbReference type="InterPro" id="IPR001789">
    <property type="entry name" value="Sig_transdc_resp-reg_receiver"/>
</dbReference>
<dbReference type="Gene3D" id="3.40.50.2300">
    <property type="match status" value="1"/>
</dbReference>
<dbReference type="PANTHER" id="PTHR44591">
    <property type="entry name" value="STRESS RESPONSE REGULATOR PROTEIN 1"/>
    <property type="match status" value="1"/>
</dbReference>
<dbReference type="CDD" id="cd00156">
    <property type="entry name" value="REC"/>
    <property type="match status" value="1"/>
</dbReference>
<accession>A0ABU9APR0</accession>
<keyword evidence="5" id="KW-1185">Reference proteome</keyword>
<gene>
    <name evidence="4" type="ORF">WKV53_03550</name>
</gene>
<dbReference type="PROSITE" id="PS50110">
    <property type="entry name" value="RESPONSE_REGULATORY"/>
    <property type="match status" value="1"/>
</dbReference>